<dbReference type="RefSeq" id="WP_349929790.1">
    <property type="nucleotide sequence ID" value="NZ_CP157982.1"/>
</dbReference>
<gene>
    <name evidence="2" type="ORF">ABJ384_15280</name>
</gene>
<organism evidence="2">
    <name type="scientific">Acinetobacter sp. A1-4-2</name>
    <dbReference type="NCBI Taxonomy" id="3156489"/>
    <lineage>
        <taxon>Bacteria</taxon>
        <taxon>Pseudomonadati</taxon>
        <taxon>Pseudomonadota</taxon>
        <taxon>Gammaproteobacteria</taxon>
        <taxon>Moraxellales</taxon>
        <taxon>Moraxellaceae</taxon>
        <taxon>Acinetobacter</taxon>
    </lineage>
</organism>
<dbReference type="AlphaFoldDB" id="A0AAU7T1U4"/>
<evidence type="ECO:0000313" key="2">
    <source>
        <dbReference type="EMBL" id="XBU17145.1"/>
    </source>
</evidence>
<accession>A0AAU7T1U4</accession>
<proteinExistence type="predicted"/>
<geneLocation type="plasmid" evidence="2">
    <name>unnamed1</name>
</geneLocation>
<reference evidence="2" key="1">
    <citation type="submission" date="2024-06" db="EMBL/GenBank/DDBJ databases">
        <authorList>
            <person name="Song Z."/>
        </authorList>
    </citation>
    <scope>NUCLEOTIDE SEQUENCE</scope>
    <source>
        <strain evidence="2">A1-4-2</strain>
        <plasmid evidence="2">unnamed1</plasmid>
    </source>
</reference>
<name>A0AAU7T1U4_9GAMM</name>
<sequence>MIDGHRKKPETMDSNHKKSKHSIAWRDPPEAQDYPAASSDLCLLLHHSSAVVEKLLNQLQAETITQSKAKDIFRAALFDEHNFHMARDLGQRQLIIADGDHHLCAVYLQDEEALIPCQMISLTIQDLASL</sequence>
<dbReference type="EMBL" id="CP157982">
    <property type="protein sequence ID" value="XBU17145.1"/>
    <property type="molecule type" value="Genomic_DNA"/>
</dbReference>
<feature type="region of interest" description="Disordered" evidence="1">
    <location>
        <begin position="1"/>
        <end position="34"/>
    </location>
</feature>
<protein>
    <submittedName>
        <fullName evidence="2">Uncharacterized protein</fullName>
    </submittedName>
</protein>
<keyword evidence="2" id="KW-0614">Plasmid</keyword>
<evidence type="ECO:0000256" key="1">
    <source>
        <dbReference type="SAM" id="MobiDB-lite"/>
    </source>
</evidence>